<protein>
    <submittedName>
        <fullName evidence="1">ATPase</fullName>
    </submittedName>
</protein>
<accession>A0A9X3I236</accession>
<reference evidence="1" key="1">
    <citation type="submission" date="2022-11" db="EMBL/GenBank/DDBJ databases">
        <title>Salinimicrobium profundisediminis sp. nov., isolated from deep-sea sediment of the Mariana Trench.</title>
        <authorList>
            <person name="Fu H."/>
        </authorList>
    </citation>
    <scope>NUCLEOTIDE SEQUENCE</scope>
    <source>
        <strain evidence="1">MT39</strain>
    </source>
</reference>
<comment type="caution">
    <text evidence="1">The sequence shown here is derived from an EMBL/GenBank/DDBJ whole genome shotgun (WGS) entry which is preliminary data.</text>
</comment>
<evidence type="ECO:0000313" key="2">
    <source>
        <dbReference type="Proteomes" id="UP001148482"/>
    </source>
</evidence>
<dbReference type="Proteomes" id="UP001148482">
    <property type="component" value="Unassembled WGS sequence"/>
</dbReference>
<dbReference type="Gene3D" id="3.40.50.300">
    <property type="entry name" value="P-loop containing nucleotide triphosphate hydrolases"/>
    <property type="match status" value="1"/>
</dbReference>
<evidence type="ECO:0000313" key="1">
    <source>
        <dbReference type="EMBL" id="MCX2839093.1"/>
    </source>
</evidence>
<dbReference type="EMBL" id="JAPJDA010000021">
    <property type="protein sequence ID" value="MCX2839093.1"/>
    <property type="molecule type" value="Genomic_DNA"/>
</dbReference>
<dbReference type="AlphaFoldDB" id="A0A9X3I236"/>
<proteinExistence type="predicted"/>
<dbReference type="InterPro" id="IPR027417">
    <property type="entry name" value="P-loop_NTPase"/>
</dbReference>
<name>A0A9X3I236_9FLAO</name>
<sequence>MINPSKIVEGGVEYSLGTFTGTELIYDFSKILTYLEAKGKLLFGKKFRIIDEDHLTWYKLANYFIKDQEKCHKYNIDTDKGILLSGPVGCGKTSMMRLLKHLVPHQRPYEVIPARNIVFGFNLIGYKIIEDYGKSGLFCFDDLGIEPEGKFFGNDCNVMGELLLSRHDLFLNHNLKTHLTTNLNANELEERYGSRVRSRMRQAYNLIAFPKNAKDKRN</sequence>
<organism evidence="1 2">
    <name type="scientific">Salinimicrobium profundisediminis</name>
    <dbReference type="NCBI Taxonomy" id="2994553"/>
    <lineage>
        <taxon>Bacteria</taxon>
        <taxon>Pseudomonadati</taxon>
        <taxon>Bacteroidota</taxon>
        <taxon>Flavobacteriia</taxon>
        <taxon>Flavobacteriales</taxon>
        <taxon>Flavobacteriaceae</taxon>
        <taxon>Salinimicrobium</taxon>
    </lineage>
</organism>
<keyword evidence="2" id="KW-1185">Reference proteome</keyword>
<gene>
    <name evidence="1" type="ORF">OQ279_13130</name>
</gene>
<dbReference type="SUPFAM" id="SSF52540">
    <property type="entry name" value="P-loop containing nucleoside triphosphate hydrolases"/>
    <property type="match status" value="1"/>
</dbReference>
<dbReference type="RefSeq" id="WP_266070410.1">
    <property type="nucleotide sequence ID" value="NZ_JAPJDA010000021.1"/>
</dbReference>